<dbReference type="SUPFAM" id="SSF46785">
    <property type="entry name" value="Winged helix' DNA-binding domain"/>
    <property type="match status" value="1"/>
</dbReference>
<name>A0A368XR12_9BURK</name>
<keyword evidence="2" id="KW-0238">DNA-binding</keyword>
<dbReference type="GO" id="GO:0045892">
    <property type="term" value="P:negative regulation of DNA-templated transcription"/>
    <property type="evidence" value="ECO:0007669"/>
    <property type="project" value="TreeGrafter"/>
</dbReference>
<feature type="domain" description="HTH iclR-type" evidence="4">
    <location>
        <begin position="10"/>
        <end position="70"/>
    </location>
</feature>
<evidence type="ECO:0000259" key="5">
    <source>
        <dbReference type="PROSITE" id="PS51078"/>
    </source>
</evidence>
<dbReference type="InterPro" id="IPR036390">
    <property type="entry name" value="WH_DNA-bd_sf"/>
</dbReference>
<dbReference type="SUPFAM" id="SSF55781">
    <property type="entry name" value="GAF domain-like"/>
    <property type="match status" value="1"/>
</dbReference>
<evidence type="ECO:0000313" key="7">
    <source>
        <dbReference type="Proteomes" id="UP000252884"/>
    </source>
</evidence>
<dbReference type="SMART" id="SM00346">
    <property type="entry name" value="HTH_ICLR"/>
    <property type="match status" value="1"/>
</dbReference>
<comment type="caution">
    <text evidence="6">The sequence shown here is derived from an EMBL/GenBank/DDBJ whole genome shotgun (WGS) entry which is preliminary data.</text>
</comment>
<dbReference type="Gene3D" id="3.30.450.40">
    <property type="match status" value="1"/>
</dbReference>
<dbReference type="InterPro" id="IPR014757">
    <property type="entry name" value="Tscrpt_reg_IclR_C"/>
</dbReference>
<dbReference type="Pfam" id="PF09339">
    <property type="entry name" value="HTH_IclR"/>
    <property type="match status" value="1"/>
</dbReference>
<dbReference type="GO" id="GO:0003700">
    <property type="term" value="F:DNA-binding transcription factor activity"/>
    <property type="evidence" value="ECO:0007669"/>
    <property type="project" value="TreeGrafter"/>
</dbReference>
<dbReference type="GO" id="GO:0003677">
    <property type="term" value="F:DNA binding"/>
    <property type="evidence" value="ECO:0007669"/>
    <property type="project" value="UniProtKB-KW"/>
</dbReference>
<protein>
    <submittedName>
        <fullName evidence="6">IclR family transcriptional regulator</fullName>
    </submittedName>
</protein>
<evidence type="ECO:0000256" key="1">
    <source>
        <dbReference type="ARBA" id="ARBA00023015"/>
    </source>
</evidence>
<accession>A0A368XR12</accession>
<dbReference type="Pfam" id="PF01614">
    <property type="entry name" value="IclR_C"/>
    <property type="match status" value="1"/>
</dbReference>
<dbReference type="PANTHER" id="PTHR30136:SF34">
    <property type="entry name" value="TRANSCRIPTIONAL REGULATOR"/>
    <property type="match status" value="1"/>
</dbReference>
<dbReference type="Proteomes" id="UP000252884">
    <property type="component" value="Unassembled WGS sequence"/>
</dbReference>
<dbReference type="InterPro" id="IPR029016">
    <property type="entry name" value="GAF-like_dom_sf"/>
</dbReference>
<evidence type="ECO:0000256" key="3">
    <source>
        <dbReference type="ARBA" id="ARBA00023163"/>
    </source>
</evidence>
<dbReference type="PROSITE" id="PS51077">
    <property type="entry name" value="HTH_ICLR"/>
    <property type="match status" value="1"/>
</dbReference>
<dbReference type="InterPro" id="IPR050707">
    <property type="entry name" value="HTH_MetabolicPath_Reg"/>
</dbReference>
<evidence type="ECO:0000256" key="2">
    <source>
        <dbReference type="ARBA" id="ARBA00023125"/>
    </source>
</evidence>
<keyword evidence="7" id="KW-1185">Reference proteome</keyword>
<dbReference type="EMBL" id="QPJK01000006">
    <property type="protein sequence ID" value="RCW69478.1"/>
    <property type="molecule type" value="Genomic_DNA"/>
</dbReference>
<dbReference type="InterPro" id="IPR005471">
    <property type="entry name" value="Tscrpt_reg_IclR_N"/>
</dbReference>
<evidence type="ECO:0000259" key="4">
    <source>
        <dbReference type="PROSITE" id="PS51077"/>
    </source>
</evidence>
<sequence>MATPESDGFVRSFARGLSVIEAMGSGTGVHTVASVAASTQLPRTVARRILMTLTELGFTVTDGKSFRLTPKILNLGMTYLTSLPFWGVAQEVLEQLCAEVKESVALSAFDGQHSIYLLRIPSRKVMSLRLGVGSRLPAYATSPGRVLLAWQDEEALERYLATVELKPCTRKTVVTREALRARLAEVQDKGYAWVDGEFDESVCGLSVPVRGDAGQVVAALNVNLLSGEGTEAKAIKRLLMPLREAAERLRAMAPNFLGSIGQTSSRQAASLAP</sequence>
<feature type="domain" description="IclR-ED" evidence="5">
    <location>
        <begin position="71"/>
        <end position="255"/>
    </location>
</feature>
<reference evidence="6 7" key="1">
    <citation type="submission" date="2018-07" db="EMBL/GenBank/DDBJ databases">
        <title>Genomic Encyclopedia of Type Strains, Phase IV (KMG-IV): sequencing the most valuable type-strain genomes for metagenomic binning, comparative biology and taxonomic classification.</title>
        <authorList>
            <person name="Goeker M."/>
        </authorList>
    </citation>
    <scope>NUCLEOTIDE SEQUENCE [LARGE SCALE GENOMIC DNA]</scope>
    <source>
        <strain evidence="6 7">DSM 21634</strain>
    </source>
</reference>
<organism evidence="6 7">
    <name type="scientific">Pseudorhodoferax soli</name>
    <dbReference type="NCBI Taxonomy" id="545864"/>
    <lineage>
        <taxon>Bacteria</taxon>
        <taxon>Pseudomonadati</taxon>
        <taxon>Pseudomonadota</taxon>
        <taxon>Betaproteobacteria</taxon>
        <taxon>Burkholderiales</taxon>
        <taxon>Comamonadaceae</taxon>
    </lineage>
</organism>
<dbReference type="AlphaFoldDB" id="A0A368XR12"/>
<gene>
    <name evidence="6" type="ORF">DES41_106352</name>
</gene>
<keyword evidence="3" id="KW-0804">Transcription</keyword>
<dbReference type="OrthoDB" id="9807558at2"/>
<evidence type="ECO:0000313" key="6">
    <source>
        <dbReference type="EMBL" id="RCW69478.1"/>
    </source>
</evidence>
<dbReference type="InterPro" id="IPR036388">
    <property type="entry name" value="WH-like_DNA-bd_sf"/>
</dbReference>
<dbReference type="RefSeq" id="WP_114469879.1">
    <property type="nucleotide sequence ID" value="NZ_QPJK01000006.1"/>
</dbReference>
<dbReference type="PROSITE" id="PS51078">
    <property type="entry name" value="ICLR_ED"/>
    <property type="match status" value="1"/>
</dbReference>
<dbReference type="PANTHER" id="PTHR30136">
    <property type="entry name" value="HELIX-TURN-HELIX TRANSCRIPTIONAL REGULATOR, ICLR FAMILY"/>
    <property type="match status" value="1"/>
</dbReference>
<keyword evidence="1" id="KW-0805">Transcription regulation</keyword>
<proteinExistence type="predicted"/>
<dbReference type="Gene3D" id="1.10.10.10">
    <property type="entry name" value="Winged helix-like DNA-binding domain superfamily/Winged helix DNA-binding domain"/>
    <property type="match status" value="1"/>
</dbReference>